<evidence type="ECO:0000256" key="4">
    <source>
        <dbReference type="ARBA" id="ARBA00022679"/>
    </source>
</evidence>
<dbReference type="SMART" id="SM00388">
    <property type="entry name" value="HisKA"/>
    <property type="match status" value="1"/>
</dbReference>
<comment type="caution">
    <text evidence="9">The sequence shown here is derived from an EMBL/GenBank/DDBJ whole genome shotgun (WGS) entry which is preliminary data.</text>
</comment>
<dbReference type="SMART" id="SM00387">
    <property type="entry name" value="HATPase_c"/>
    <property type="match status" value="1"/>
</dbReference>
<dbReference type="Gene3D" id="3.30.565.10">
    <property type="entry name" value="Histidine kinase-like ATPase, C-terminal domain"/>
    <property type="match status" value="1"/>
</dbReference>
<dbReference type="PRINTS" id="PR00344">
    <property type="entry name" value="BCTRLSENSOR"/>
</dbReference>
<dbReference type="Pfam" id="PF08447">
    <property type="entry name" value="PAS_3"/>
    <property type="match status" value="1"/>
</dbReference>
<feature type="domain" description="PAC" evidence="8">
    <location>
        <begin position="408"/>
        <end position="458"/>
    </location>
</feature>
<dbReference type="PANTHER" id="PTHR43304">
    <property type="entry name" value="PHYTOCHROME-LIKE PROTEIN CPH1"/>
    <property type="match status" value="1"/>
</dbReference>
<protein>
    <recommendedName>
        <fullName evidence="2">histidine kinase</fullName>
        <ecNumber evidence="2">2.7.13.3</ecNumber>
    </recommendedName>
</protein>
<dbReference type="InterPro" id="IPR003661">
    <property type="entry name" value="HisK_dim/P_dom"/>
</dbReference>
<keyword evidence="6" id="KW-1133">Transmembrane helix</keyword>
<dbReference type="SUPFAM" id="SSF55874">
    <property type="entry name" value="ATPase domain of HSP90 chaperone/DNA topoisomerase II/histidine kinase"/>
    <property type="match status" value="1"/>
</dbReference>
<dbReference type="Gene3D" id="1.10.287.130">
    <property type="match status" value="1"/>
</dbReference>
<keyword evidence="6" id="KW-0472">Membrane</keyword>
<dbReference type="InterPro" id="IPR035965">
    <property type="entry name" value="PAS-like_dom_sf"/>
</dbReference>
<sequence length="711" mass="82800">MENKTDFTTTIKGYKVSLALSGLILVILFGIVIYQILNLQQSGNLVANHLDETRNINQLVINLNKSEEQFIESKLTNTYLDSIIIDNNKLIKDLDVNYRSYNKFLSTHNRLYNLLRYYLTSPHDVSKAELKMLFSKGRTFKNNLLNEHKTKLLSISQNFKSQNKTIPKFFLFATVITFIVLSISVYHLLRSRKSSNEKSKILDAILNNTNDIANFYKPVYSVTNEVEDFTITYASKANLTLTDVPFKNILNNKVSEVYPFLKPSGLFNQLVSAYVKQEYFEKVLEIPIKEQIRYFKARYIPVKSGLQVMITELTNLYSKQNELEEANYELSLINEVFKESEKIAKLGSYIWTINENHFAFSDNVYKILNQSKSEIDLTYKGLRDFVHNEDLEIYVDQINKILNNQESIEFNFRIVTPDGDTKYIYTSADYDDRDGEPIIIGVIQDITQRASNENRVREKNIELERRNMELDSFNRVASHDLQEPLRKIQMFISRIKELDFDNKNEKYQLYFSKIEDGATRMRSLINNLLAFSRVDSKDYQFEFTNLNTVFEEVLETFSETIKHLKVNIEVDKLPNVYGIPFLLEQLLTNLISNSLKYMARDRDTKIIIQSSKIHYKQIPQEFIKTHAYYHVIKVIDNGIGFNQTENEKVFELFQRLHERNEYSGTGIGLAICKKIVLKHHGFISANSIVNKGSIFTIYLPSGKLKMLPKKG</sequence>
<dbReference type="InterPro" id="IPR013655">
    <property type="entry name" value="PAS_fold_3"/>
</dbReference>
<keyword evidence="3" id="KW-0597">Phosphoprotein</keyword>
<gene>
    <name evidence="9" type="ORF">GCM10022291_07690</name>
</gene>
<dbReference type="Pfam" id="PF02518">
    <property type="entry name" value="HATPase_c"/>
    <property type="match status" value="1"/>
</dbReference>
<evidence type="ECO:0000256" key="5">
    <source>
        <dbReference type="ARBA" id="ARBA00022777"/>
    </source>
</evidence>
<evidence type="ECO:0000256" key="2">
    <source>
        <dbReference type="ARBA" id="ARBA00012438"/>
    </source>
</evidence>
<keyword evidence="5" id="KW-0418">Kinase</keyword>
<dbReference type="Gene3D" id="3.30.450.20">
    <property type="entry name" value="PAS domain"/>
    <property type="match status" value="2"/>
</dbReference>
<organism evidence="9 10">
    <name type="scientific">Postechiella marina</name>
    <dbReference type="NCBI Taxonomy" id="943941"/>
    <lineage>
        <taxon>Bacteria</taxon>
        <taxon>Pseudomonadati</taxon>
        <taxon>Bacteroidota</taxon>
        <taxon>Flavobacteriia</taxon>
        <taxon>Flavobacteriales</taxon>
        <taxon>Flavobacteriaceae</taxon>
        <taxon>Postechiella</taxon>
    </lineage>
</organism>
<keyword evidence="4" id="KW-0808">Transferase</keyword>
<proteinExistence type="predicted"/>
<dbReference type="PROSITE" id="PS50109">
    <property type="entry name" value="HIS_KIN"/>
    <property type="match status" value="1"/>
</dbReference>
<evidence type="ECO:0000313" key="9">
    <source>
        <dbReference type="EMBL" id="GAA4232597.1"/>
    </source>
</evidence>
<dbReference type="InterPro" id="IPR003594">
    <property type="entry name" value="HATPase_dom"/>
</dbReference>
<dbReference type="PANTHER" id="PTHR43304:SF1">
    <property type="entry name" value="PAC DOMAIN-CONTAINING PROTEIN"/>
    <property type="match status" value="1"/>
</dbReference>
<dbReference type="RefSeq" id="WP_344786761.1">
    <property type="nucleotide sequence ID" value="NZ_BAABCA010000002.1"/>
</dbReference>
<feature type="transmembrane region" description="Helical" evidence="6">
    <location>
        <begin position="169"/>
        <end position="189"/>
    </location>
</feature>
<dbReference type="InterPro" id="IPR036890">
    <property type="entry name" value="HATPase_C_sf"/>
</dbReference>
<name>A0ABP8C2N8_9FLAO</name>
<dbReference type="Proteomes" id="UP001501496">
    <property type="component" value="Unassembled WGS sequence"/>
</dbReference>
<evidence type="ECO:0000256" key="6">
    <source>
        <dbReference type="SAM" id="Phobius"/>
    </source>
</evidence>
<accession>A0ABP8C2N8</accession>
<dbReference type="PROSITE" id="PS50113">
    <property type="entry name" value="PAC"/>
    <property type="match status" value="1"/>
</dbReference>
<feature type="domain" description="Histidine kinase" evidence="7">
    <location>
        <begin position="476"/>
        <end position="703"/>
    </location>
</feature>
<evidence type="ECO:0000313" key="10">
    <source>
        <dbReference type="Proteomes" id="UP001501496"/>
    </source>
</evidence>
<dbReference type="InterPro" id="IPR005467">
    <property type="entry name" value="His_kinase_dom"/>
</dbReference>
<keyword evidence="10" id="KW-1185">Reference proteome</keyword>
<dbReference type="EMBL" id="BAABCA010000002">
    <property type="protein sequence ID" value="GAA4232597.1"/>
    <property type="molecule type" value="Genomic_DNA"/>
</dbReference>
<dbReference type="SUPFAM" id="SSF55785">
    <property type="entry name" value="PYP-like sensor domain (PAS domain)"/>
    <property type="match status" value="1"/>
</dbReference>
<evidence type="ECO:0000259" key="7">
    <source>
        <dbReference type="PROSITE" id="PS50109"/>
    </source>
</evidence>
<keyword evidence="6" id="KW-0812">Transmembrane</keyword>
<dbReference type="CDD" id="cd00130">
    <property type="entry name" value="PAS"/>
    <property type="match status" value="1"/>
</dbReference>
<dbReference type="InterPro" id="IPR000014">
    <property type="entry name" value="PAS"/>
</dbReference>
<dbReference type="InterPro" id="IPR036097">
    <property type="entry name" value="HisK_dim/P_sf"/>
</dbReference>
<dbReference type="InterPro" id="IPR052162">
    <property type="entry name" value="Sensor_kinase/Photoreceptor"/>
</dbReference>
<evidence type="ECO:0000259" key="8">
    <source>
        <dbReference type="PROSITE" id="PS50113"/>
    </source>
</evidence>
<dbReference type="EC" id="2.7.13.3" evidence="2"/>
<feature type="transmembrane region" description="Helical" evidence="6">
    <location>
        <begin position="16"/>
        <end position="37"/>
    </location>
</feature>
<dbReference type="SUPFAM" id="SSF47384">
    <property type="entry name" value="Homodimeric domain of signal transducing histidine kinase"/>
    <property type="match status" value="1"/>
</dbReference>
<reference evidence="10" key="1">
    <citation type="journal article" date="2019" name="Int. J. Syst. Evol. Microbiol.">
        <title>The Global Catalogue of Microorganisms (GCM) 10K type strain sequencing project: providing services to taxonomists for standard genome sequencing and annotation.</title>
        <authorList>
            <consortium name="The Broad Institute Genomics Platform"/>
            <consortium name="The Broad Institute Genome Sequencing Center for Infectious Disease"/>
            <person name="Wu L."/>
            <person name="Ma J."/>
        </authorList>
    </citation>
    <scope>NUCLEOTIDE SEQUENCE [LARGE SCALE GENOMIC DNA]</scope>
    <source>
        <strain evidence="10">JCM 17630</strain>
    </source>
</reference>
<dbReference type="Pfam" id="PF00512">
    <property type="entry name" value="HisKA"/>
    <property type="match status" value="1"/>
</dbReference>
<dbReference type="InterPro" id="IPR004358">
    <property type="entry name" value="Sig_transdc_His_kin-like_C"/>
</dbReference>
<comment type="catalytic activity">
    <reaction evidence="1">
        <text>ATP + protein L-histidine = ADP + protein N-phospho-L-histidine.</text>
        <dbReference type="EC" id="2.7.13.3"/>
    </reaction>
</comment>
<evidence type="ECO:0000256" key="1">
    <source>
        <dbReference type="ARBA" id="ARBA00000085"/>
    </source>
</evidence>
<evidence type="ECO:0000256" key="3">
    <source>
        <dbReference type="ARBA" id="ARBA00022553"/>
    </source>
</evidence>
<dbReference type="CDD" id="cd00082">
    <property type="entry name" value="HisKA"/>
    <property type="match status" value="1"/>
</dbReference>
<dbReference type="InterPro" id="IPR000700">
    <property type="entry name" value="PAS-assoc_C"/>
</dbReference>